<gene>
    <name evidence="2" type="ORF">BBK14_01140</name>
</gene>
<dbReference type="PANTHER" id="PTHR10151:SF120">
    <property type="entry name" value="BIS(5'-ADENOSYL)-TRIPHOSPHATASE"/>
    <property type="match status" value="1"/>
</dbReference>
<feature type="compositionally biased region" description="Low complexity" evidence="1">
    <location>
        <begin position="575"/>
        <end position="584"/>
    </location>
</feature>
<proteinExistence type="predicted"/>
<organism evidence="2 3">
    <name type="scientific">Parafrankia soli</name>
    <dbReference type="NCBI Taxonomy" id="2599596"/>
    <lineage>
        <taxon>Bacteria</taxon>
        <taxon>Bacillati</taxon>
        <taxon>Actinomycetota</taxon>
        <taxon>Actinomycetes</taxon>
        <taxon>Frankiales</taxon>
        <taxon>Frankiaceae</taxon>
        <taxon>Parafrankia</taxon>
    </lineage>
</organism>
<dbReference type="Proteomes" id="UP000179769">
    <property type="component" value="Unassembled WGS sequence"/>
</dbReference>
<accession>A0A1S1RQ23</accession>
<evidence type="ECO:0000313" key="3">
    <source>
        <dbReference type="Proteomes" id="UP000179769"/>
    </source>
</evidence>
<sequence length="619" mass="63209">MPSSERVYPVRSGVAPDRVATVAEAPAGAPVQAVPAGGPPSGTLTTTAPGVATAAVTTTAAGDAIEAGVAGSVRAVAEPGLAQAVAVLTRPDLAHVVDLVAWVEDGWLHVANADGASRLPVDDPDGPWEILRGRDPVADQDPMHGVPLVAALADPSPPAARNAYPFAGRRLLSMFADPTRSPDIAVVHTPRHYWPERGGHLGEHGSLDAGQSRAPLVLSGAGVTARGLLPRVARVIDVAPTLAALAGAAMPEAEGTALDDLAGPGARHVVGLLWDGTNCNDLLDLAARGELPNVARLLARGVALTGGALAEFPSVTLTNHTSAITGVGPGRHGILHNVYFDRATDRQVITNEAATWHVACDQLRDGVSTVFEAVARSRPGTETACVNEPIDRGASYSTFGLVRALGVGPGAGGAGAEAAGGGMEDYLPAAEGDPHASAEWVTADPNYAWSTRVDALGLTQIIDLWADGREPPVLTWWNTTITDTGHHGGGPYSPEARAALADADRRLGVFLDLVERRGLTDQTAILLTADHGFEAADPDCRGDWDVALHRAGVVFRDEGYGFIYLGLAGDDEAPADSADPGSPANLGDRATPGGPAGQGGPGGSGAQATASLPPQPPGT</sequence>
<comment type="caution">
    <text evidence="2">The sequence shown here is derived from an EMBL/GenBank/DDBJ whole genome shotgun (WGS) entry which is preliminary data.</text>
</comment>
<evidence type="ECO:0000313" key="2">
    <source>
        <dbReference type="EMBL" id="OHV46894.1"/>
    </source>
</evidence>
<keyword evidence="3" id="KW-1185">Reference proteome</keyword>
<dbReference type="EMBL" id="MAXA01000001">
    <property type="protein sequence ID" value="OHV46894.1"/>
    <property type="molecule type" value="Genomic_DNA"/>
</dbReference>
<dbReference type="PANTHER" id="PTHR10151">
    <property type="entry name" value="ECTONUCLEOTIDE PYROPHOSPHATASE/PHOSPHODIESTERASE"/>
    <property type="match status" value="1"/>
</dbReference>
<dbReference type="RefSeq" id="WP_071059358.1">
    <property type="nucleotide sequence ID" value="NZ_MAXA01000001.1"/>
</dbReference>
<dbReference type="GO" id="GO:0016787">
    <property type="term" value="F:hydrolase activity"/>
    <property type="evidence" value="ECO:0007669"/>
    <property type="project" value="UniProtKB-ARBA"/>
</dbReference>
<dbReference type="SUPFAM" id="SSF53649">
    <property type="entry name" value="Alkaline phosphatase-like"/>
    <property type="match status" value="2"/>
</dbReference>
<feature type="compositionally biased region" description="Gly residues" evidence="1">
    <location>
        <begin position="594"/>
        <end position="605"/>
    </location>
</feature>
<protein>
    <submittedName>
        <fullName evidence="2">Nucleotide pyrophosphatase</fullName>
    </submittedName>
</protein>
<evidence type="ECO:0000256" key="1">
    <source>
        <dbReference type="SAM" id="MobiDB-lite"/>
    </source>
</evidence>
<name>A0A1S1RQ23_9ACTN</name>
<dbReference type="OrthoDB" id="1956004at2"/>
<reference evidence="3" key="1">
    <citation type="submission" date="2016-07" db="EMBL/GenBank/DDBJ databases">
        <title>Frankia sp. NRRL B-16219 Genome sequencing.</title>
        <authorList>
            <person name="Ghodhbane-Gtari F."/>
            <person name="Swanson E."/>
            <person name="Gueddou A."/>
            <person name="Louati M."/>
            <person name="Nouioui I."/>
            <person name="Hezbri K."/>
            <person name="Abebe-Akele F."/>
            <person name="Simpson S."/>
            <person name="Morris K."/>
            <person name="Thomas K."/>
            <person name="Gtari M."/>
            <person name="Tisa L.S."/>
        </authorList>
    </citation>
    <scope>NUCLEOTIDE SEQUENCE [LARGE SCALE GENOMIC DNA]</scope>
    <source>
        <strain evidence="3">NRRL B-16219</strain>
    </source>
</reference>
<dbReference type="AlphaFoldDB" id="A0A1S1RQ23"/>
<dbReference type="InterPro" id="IPR017850">
    <property type="entry name" value="Alkaline_phosphatase_core_sf"/>
</dbReference>
<feature type="region of interest" description="Disordered" evidence="1">
    <location>
        <begin position="572"/>
        <end position="619"/>
    </location>
</feature>
<dbReference type="InterPro" id="IPR002591">
    <property type="entry name" value="Phosphodiest/P_Trfase"/>
</dbReference>
<dbReference type="Gene3D" id="3.40.720.10">
    <property type="entry name" value="Alkaline Phosphatase, subunit A"/>
    <property type="match status" value="2"/>
</dbReference>
<dbReference type="Pfam" id="PF01663">
    <property type="entry name" value="Phosphodiest"/>
    <property type="match status" value="1"/>
</dbReference>